<evidence type="ECO:0000313" key="3">
    <source>
        <dbReference type="Proteomes" id="UP000282613"/>
    </source>
</evidence>
<organism evidence="4">
    <name type="scientific">Taenia asiatica</name>
    <name type="common">Asian tapeworm</name>
    <dbReference type="NCBI Taxonomy" id="60517"/>
    <lineage>
        <taxon>Eukaryota</taxon>
        <taxon>Metazoa</taxon>
        <taxon>Spiralia</taxon>
        <taxon>Lophotrochozoa</taxon>
        <taxon>Platyhelminthes</taxon>
        <taxon>Cestoda</taxon>
        <taxon>Eucestoda</taxon>
        <taxon>Cyclophyllidea</taxon>
        <taxon>Taeniidae</taxon>
        <taxon>Taenia</taxon>
    </lineage>
</organism>
<dbReference type="WBParaSite" id="TASK_0000506601-mRNA-1">
    <property type="protein sequence ID" value="TASK_0000506601-mRNA-1"/>
    <property type="gene ID" value="TASK_0000506601"/>
</dbReference>
<keyword evidence="3" id="KW-1185">Reference proteome</keyword>
<dbReference type="OrthoDB" id="6263804at2759"/>
<dbReference type="Proteomes" id="UP000282613">
    <property type="component" value="Unassembled WGS sequence"/>
</dbReference>
<feature type="region of interest" description="Disordered" evidence="1">
    <location>
        <begin position="143"/>
        <end position="163"/>
    </location>
</feature>
<reference evidence="4" key="1">
    <citation type="submission" date="2017-02" db="UniProtKB">
        <authorList>
            <consortium name="WormBaseParasite"/>
        </authorList>
    </citation>
    <scope>IDENTIFICATION</scope>
</reference>
<gene>
    <name evidence="2" type="ORF">TASK_LOCUS5067</name>
</gene>
<evidence type="ECO:0000313" key="2">
    <source>
        <dbReference type="EMBL" id="VDK34449.1"/>
    </source>
</evidence>
<protein>
    <submittedName>
        <fullName evidence="4">Flocculation protein FLO11-like</fullName>
    </submittedName>
</protein>
<dbReference type="EMBL" id="UYRS01018389">
    <property type="protein sequence ID" value="VDK34449.1"/>
    <property type="molecule type" value="Genomic_DNA"/>
</dbReference>
<evidence type="ECO:0000256" key="1">
    <source>
        <dbReference type="SAM" id="MobiDB-lite"/>
    </source>
</evidence>
<sequence length="352" mass="38535">KPEYCPPFSRSIRVYFAFKDAISPVASSVSCLSAQPIRVLDSIFHSSGRVSSLASQVDIMSLMETRGPHQQLPATVSPPSLPNMVSSVLLKSFNDSRPSPTPIMDFEAPWYRYCRPTAPVPSMADRVEVASTPAAAAVDLLEGHPDQENPSPPHPPTTSSPFVQPLTAVSNILLSPIMFGERLPKWSVLRKLESNHMSRYPSSSSLPELLNRAPFRSMDNGEPNADTISTRNSPQTPPISVFNRRRSWFTSHAAPGVARPTVLKHGPTLSFDSVATRVNDFHSLKRSAANSRSTSEELSIKRIRVHSLVPSERSAFLPVVHRRESMANPSDPSSVVDCPINAVPSLLPLSFI</sequence>
<name>A0A0R3W4S6_TAEAS</name>
<accession>A0A0R3W4S6</accession>
<reference evidence="2 3" key="2">
    <citation type="submission" date="2018-11" db="EMBL/GenBank/DDBJ databases">
        <authorList>
            <consortium name="Pathogen Informatics"/>
        </authorList>
    </citation>
    <scope>NUCLEOTIDE SEQUENCE [LARGE SCALE GENOMIC DNA]</scope>
</reference>
<evidence type="ECO:0000313" key="4">
    <source>
        <dbReference type="WBParaSite" id="TASK_0000506601-mRNA-1"/>
    </source>
</evidence>
<proteinExistence type="predicted"/>
<dbReference type="AlphaFoldDB" id="A0A0R3W4S6"/>